<feature type="compositionally biased region" description="Basic and acidic residues" evidence="2">
    <location>
        <begin position="306"/>
        <end position="320"/>
    </location>
</feature>
<dbReference type="PANTHER" id="PTHR45615">
    <property type="entry name" value="MYOSIN HEAVY CHAIN, NON-MUSCLE"/>
    <property type="match status" value="1"/>
</dbReference>
<dbReference type="Proteomes" id="UP001152607">
    <property type="component" value="Unassembled WGS sequence"/>
</dbReference>
<evidence type="ECO:0000313" key="4">
    <source>
        <dbReference type="Proteomes" id="UP001152607"/>
    </source>
</evidence>
<dbReference type="OrthoDB" id="20105at2759"/>
<dbReference type="GO" id="GO:0005737">
    <property type="term" value="C:cytoplasm"/>
    <property type="evidence" value="ECO:0007669"/>
    <property type="project" value="TreeGrafter"/>
</dbReference>
<dbReference type="GO" id="GO:0051015">
    <property type="term" value="F:actin filament binding"/>
    <property type="evidence" value="ECO:0007669"/>
    <property type="project" value="TreeGrafter"/>
</dbReference>
<sequence>MTSDVDSEFESEIKDLKHTLRTADLELSLERSKHSVEIVAKDEEVRKLRVAQCLLQDQSSELREQLEEEQERSDALETALDGALMQLDEQAAVAEMAQNQIRTQSREVANLKAELKAMENVTSDSNKILSEKLSLNRELSSLRPEVEHLRAQVESNQGLLSEKLSLQRQLNTAQVELENEKRMAARAIAKQEKKMEQDEELRTEMEELRKELAKERKDRLKVEATLAKTEKAVEKTQADLEAQQQATERVQAKLEKAAKKEAAAASKHSEEQDAALEKLGDELANEKAARIAAEKANKKSGNSDAELDRLRTELETERQRRQQLSKTMKKSSQEDGSVSDDLKKELEEEKRERKQQEKEFSKTLAELQGRNTVLDDKLNAFREKLRSTKEKLKEKEAELEKMERAQTVPPIRTTRETSVKPAKNARKRVAASVEPETNLGTPGNGFPAKKTKHIASSSVGDTSTFSLTPFLNRTSSVAPGETIIEEEDENMEAGAQEATPTAPPKKAPKKAVEPKKALAPSASNKANAKPRKKATATALEMVTEEVSDISSSKDNSENAPVTVPLKSADDGDAPKDKSLKPKVKPRKSLMSFATFTEEPAAEKKKKRKLGASSTNGGGLGKTLFDAEEEDAAPAKATSSKGIFAARAIGKSMLGKGRAQQGPISGGYNMMSEEGFSFSPLKKDRRSVSILK</sequence>
<accession>A0A9W4UH90</accession>
<protein>
    <submittedName>
        <fullName evidence="3">Uncharacterized protein</fullName>
    </submittedName>
</protein>
<keyword evidence="1" id="KW-0175">Coiled coil</keyword>
<gene>
    <name evidence="3" type="ORF">PDIGIT_LOCUS8373</name>
</gene>
<evidence type="ECO:0000256" key="1">
    <source>
        <dbReference type="SAM" id="Coils"/>
    </source>
</evidence>
<evidence type="ECO:0000256" key="2">
    <source>
        <dbReference type="SAM" id="MobiDB-lite"/>
    </source>
</evidence>
<feature type="compositionally biased region" description="Polar residues" evidence="2">
    <location>
        <begin position="454"/>
        <end position="477"/>
    </location>
</feature>
<comment type="caution">
    <text evidence="3">The sequence shown here is derived from an EMBL/GenBank/DDBJ whole genome shotgun (WGS) entry which is preliminary data.</text>
</comment>
<name>A0A9W4UH90_9PLEO</name>
<reference evidence="3" key="1">
    <citation type="submission" date="2023-01" db="EMBL/GenBank/DDBJ databases">
        <authorList>
            <person name="Van Ghelder C."/>
            <person name="Rancurel C."/>
        </authorList>
    </citation>
    <scope>NUCLEOTIDE SEQUENCE</scope>
    <source>
        <strain evidence="3">CNCM I-4278</strain>
    </source>
</reference>
<feature type="compositionally biased region" description="Basic and acidic residues" evidence="2">
    <location>
        <begin position="567"/>
        <end position="579"/>
    </location>
</feature>
<dbReference type="GO" id="GO:0032982">
    <property type="term" value="C:myosin filament"/>
    <property type="evidence" value="ECO:0007669"/>
    <property type="project" value="TreeGrafter"/>
</dbReference>
<dbReference type="GO" id="GO:0016460">
    <property type="term" value="C:myosin II complex"/>
    <property type="evidence" value="ECO:0007669"/>
    <property type="project" value="TreeGrafter"/>
</dbReference>
<dbReference type="EMBL" id="CAOQHR010000005">
    <property type="protein sequence ID" value="CAI6335294.1"/>
    <property type="molecule type" value="Genomic_DNA"/>
</dbReference>
<evidence type="ECO:0000313" key="3">
    <source>
        <dbReference type="EMBL" id="CAI6335294.1"/>
    </source>
</evidence>
<dbReference type="PANTHER" id="PTHR45615:SF40">
    <property type="entry name" value="MYOSIN HEAVY CHAIN, NON-MUSCLE"/>
    <property type="match status" value="1"/>
</dbReference>
<feature type="compositionally biased region" description="Basic and acidic residues" evidence="2">
    <location>
        <begin position="250"/>
        <end position="297"/>
    </location>
</feature>
<feature type="compositionally biased region" description="Basic and acidic residues" evidence="2">
    <location>
        <begin position="340"/>
        <end position="361"/>
    </location>
</feature>
<feature type="compositionally biased region" description="Polar residues" evidence="2">
    <location>
        <begin position="548"/>
        <end position="559"/>
    </location>
</feature>
<feature type="coiled-coil region" evidence="1">
    <location>
        <begin position="59"/>
        <end position="121"/>
    </location>
</feature>
<feature type="region of interest" description="Disordered" evidence="2">
    <location>
        <begin position="387"/>
        <end position="624"/>
    </location>
</feature>
<feature type="region of interest" description="Disordered" evidence="2">
    <location>
        <begin position="231"/>
        <end position="366"/>
    </location>
</feature>
<organism evidence="3 4">
    <name type="scientific">Periconia digitata</name>
    <dbReference type="NCBI Taxonomy" id="1303443"/>
    <lineage>
        <taxon>Eukaryota</taxon>
        <taxon>Fungi</taxon>
        <taxon>Dikarya</taxon>
        <taxon>Ascomycota</taxon>
        <taxon>Pezizomycotina</taxon>
        <taxon>Dothideomycetes</taxon>
        <taxon>Pleosporomycetidae</taxon>
        <taxon>Pleosporales</taxon>
        <taxon>Massarineae</taxon>
        <taxon>Periconiaceae</taxon>
        <taxon>Periconia</taxon>
    </lineage>
</organism>
<feature type="compositionally biased region" description="Basic and acidic residues" evidence="2">
    <location>
        <begin position="387"/>
        <end position="404"/>
    </location>
</feature>
<dbReference type="GO" id="GO:0000146">
    <property type="term" value="F:microfilament motor activity"/>
    <property type="evidence" value="ECO:0007669"/>
    <property type="project" value="TreeGrafter"/>
</dbReference>
<proteinExistence type="predicted"/>
<dbReference type="AlphaFoldDB" id="A0A9W4UH90"/>
<keyword evidence="4" id="KW-1185">Reference proteome</keyword>